<evidence type="ECO:0000313" key="2">
    <source>
        <dbReference type="EMBL" id="KAI5341747.1"/>
    </source>
</evidence>
<feature type="compositionally biased region" description="Basic and acidic residues" evidence="1">
    <location>
        <begin position="1"/>
        <end position="15"/>
    </location>
</feature>
<reference evidence="2 3" key="1">
    <citation type="journal article" date="2022" name="G3 (Bethesda)">
        <title>Whole-genome sequence and methylome profiling of the almond [Prunus dulcis (Mill.) D.A. Webb] cultivar 'Nonpareil'.</title>
        <authorList>
            <person name="D'Amico-Willman K.M."/>
            <person name="Ouma W.Z."/>
            <person name="Meulia T."/>
            <person name="Sideli G.M."/>
            <person name="Gradziel T.M."/>
            <person name="Fresnedo-Ramirez J."/>
        </authorList>
    </citation>
    <scope>NUCLEOTIDE SEQUENCE [LARGE SCALE GENOMIC DNA]</scope>
    <source>
        <strain evidence="2">Clone GOH B32 T37-40</strain>
    </source>
</reference>
<evidence type="ECO:0000313" key="3">
    <source>
        <dbReference type="Proteomes" id="UP001054821"/>
    </source>
</evidence>
<proteinExistence type="predicted"/>
<organism evidence="2 3">
    <name type="scientific">Prunus dulcis</name>
    <name type="common">Almond</name>
    <name type="synonym">Amygdalus dulcis</name>
    <dbReference type="NCBI Taxonomy" id="3755"/>
    <lineage>
        <taxon>Eukaryota</taxon>
        <taxon>Viridiplantae</taxon>
        <taxon>Streptophyta</taxon>
        <taxon>Embryophyta</taxon>
        <taxon>Tracheophyta</taxon>
        <taxon>Spermatophyta</taxon>
        <taxon>Magnoliopsida</taxon>
        <taxon>eudicotyledons</taxon>
        <taxon>Gunneridae</taxon>
        <taxon>Pentapetalae</taxon>
        <taxon>rosids</taxon>
        <taxon>fabids</taxon>
        <taxon>Rosales</taxon>
        <taxon>Rosaceae</taxon>
        <taxon>Amygdaloideae</taxon>
        <taxon>Amygdaleae</taxon>
        <taxon>Prunus</taxon>
    </lineage>
</organism>
<dbReference type="EMBL" id="JAJFAZ020000002">
    <property type="protein sequence ID" value="KAI5341747.1"/>
    <property type="molecule type" value="Genomic_DNA"/>
</dbReference>
<feature type="region of interest" description="Disordered" evidence="1">
    <location>
        <begin position="1"/>
        <end position="33"/>
    </location>
</feature>
<keyword evidence="3" id="KW-1185">Reference proteome</keyword>
<comment type="caution">
    <text evidence="2">The sequence shown here is derived from an EMBL/GenBank/DDBJ whole genome shotgun (WGS) entry which is preliminary data.</text>
</comment>
<dbReference type="Proteomes" id="UP001054821">
    <property type="component" value="Chromosome 2"/>
</dbReference>
<gene>
    <name evidence="2" type="ORF">L3X38_009622</name>
</gene>
<dbReference type="AlphaFoldDB" id="A0AAD4WGQ5"/>
<accession>A0AAD4WGQ5</accession>
<protein>
    <submittedName>
        <fullName evidence="2">Uncharacterized protein</fullName>
    </submittedName>
</protein>
<feature type="region of interest" description="Disordered" evidence="1">
    <location>
        <begin position="52"/>
        <end position="76"/>
    </location>
</feature>
<evidence type="ECO:0000256" key="1">
    <source>
        <dbReference type="SAM" id="MobiDB-lite"/>
    </source>
</evidence>
<name>A0AAD4WGQ5_PRUDU</name>
<sequence>MARGMPAKEETEMRKAPLALAQGMKRKSSSVVPDKLKSSKMLLLEGVEGGEEVGADAEGNEGLGDLVSDEAGLANA</sequence>